<name>A0ABX0E7V9_9ACTN</name>
<dbReference type="PANTHER" id="PTHR33993:SF10">
    <property type="entry name" value="CONSERVED PROTEIN"/>
    <property type="match status" value="1"/>
</dbReference>
<evidence type="ECO:0000313" key="3">
    <source>
        <dbReference type="Proteomes" id="UP001518140"/>
    </source>
</evidence>
<sequence>MSYVSSIQPDGTPTWIDLRVPDLERAREFYGALFDWEYETKGAETGLGTVCLLRGRPVAALAQAPATTGSGWTMYFAAADCDGTAKRIVDAGGSLLKAPTDVGDQGRMVIAEDPVGARFGLWEGRAHVGCEVVNEPGSLVRNDLVTADPEPARAFYTAVFDYTLDLNETLPDFDFTFLRRGDGKEIGGIFGFPSAPKSVWATTFEVADTDAVVRRALTAGATADAPEDTPYGRSATITDPFGVEFSVITRP</sequence>
<evidence type="ECO:0000259" key="1">
    <source>
        <dbReference type="PROSITE" id="PS51819"/>
    </source>
</evidence>
<dbReference type="InterPro" id="IPR037523">
    <property type="entry name" value="VOC_core"/>
</dbReference>
<feature type="domain" description="VOC" evidence="1">
    <location>
        <begin position="135"/>
        <end position="250"/>
    </location>
</feature>
<reference evidence="2 3" key="1">
    <citation type="submission" date="2020-02" db="EMBL/GenBank/DDBJ databases">
        <title>Whole-genome analyses of novel actinobacteria.</title>
        <authorList>
            <person name="Sahin N."/>
            <person name="Tokatli A."/>
        </authorList>
    </citation>
    <scope>NUCLEOTIDE SEQUENCE [LARGE SCALE GENOMIC DNA]</scope>
    <source>
        <strain evidence="2 3">YC419</strain>
    </source>
</reference>
<dbReference type="Pfam" id="PF00903">
    <property type="entry name" value="Glyoxalase"/>
    <property type="match status" value="1"/>
</dbReference>
<dbReference type="SUPFAM" id="SSF54593">
    <property type="entry name" value="Glyoxalase/Bleomycin resistance protein/Dihydroxybiphenyl dioxygenase"/>
    <property type="match status" value="2"/>
</dbReference>
<dbReference type="InterPro" id="IPR029068">
    <property type="entry name" value="Glyas_Bleomycin-R_OHBP_Dase"/>
</dbReference>
<organism evidence="2 3">
    <name type="scientific">Streptomyces ureilyticus</name>
    <dbReference type="NCBI Taxonomy" id="1775131"/>
    <lineage>
        <taxon>Bacteria</taxon>
        <taxon>Bacillati</taxon>
        <taxon>Actinomycetota</taxon>
        <taxon>Actinomycetes</taxon>
        <taxon>Kitasatosporales</taxon>
        <taxon>Streptomycetaceae</taxon>
        <taxon>Streptomyces</taxon>
    </lineage>
</organism>
<accession>A0ABX0E7V9</accession>
<dbReference type="PANTHER" id="PTHR33993">
    <property type="entry name" value="GLYOXALASE-RELATED"/>
    <property type="match status" value="1"/>
</dbReference>
<dbReference type="Gene3D" id="3.10.180.10">
    <property type="entry name" value="2,3-Dihydroxybiphenyl 1,2-Dioxygenase, domain 1"/>
    <property type="match status" value="2"/>
</dbReference>
<dbReference type="RefSeq" id="WP_165345344.1">
    <property type="nucleotide sequence ID" value="NZ_JAAKZX010000305.1"/>
</dbReference>
<dbReference type="PROSITE" id="PS51819">
    <property type="entry name" value="VOC"/>
    <property type="match status" value="2"/>
</dbReference>
<dbReference type="InterPro" id="IPR041581">
    <property type="entry name" value="Glyoxalase_6"/>
</dbReference>
<dbReference type="CDD" id="cd07247">
    <property type="entry name" value="SgaA_N_like"/>
    <property type="match status" value="1"/>
</dbReference>
<dbReference type="InterPro" id="IPR052164">
    <property type="entry name" value="Anthracycline_SecMetBiosynth"/>
</dbReference>
<gene>
    <name evidence="2" type="ORF">G6048_44650</name>
</gene>
<dbReference type="InterPro" id="IPR004360">
    <property type="entry name" value="Glyas_Fos-R_dOase_dom"/>
</dbReference>
<evidence type="ECO:0000313" key="2">
    <source>
        <dbReference type="EMBL" id="NGO48878.1"/>
    </source>
</evidence>
<dbReference type="EMBL" id="JAAKZX010000305">
    <property type="protein sequence ID" value="NGO48878.1"/>
    <property type="molecule type" value="Genomic_DNA"/>
</dbReference>
<feature type="domain" description="VOC" evidence="1">
    <location>
        <begin position="12"/>
        <end position="124"/>
    </location>
</feature>
<keyword evidence="3" id="KW-1185">Reference proteome</keyword>
<proteinExistence type="predicted"/>
<dbReference type="Proteomes" id="UP001518140">
    <property type="component" value="Unassembled WGS sequence"/>
</dbReference>
<comment type="caution">
    <text evidence="2">The sequence shown here is derived from an EMBL/GenBank/DDBJ whole genome shotgun (WGS) entry which is preliminary data.</text>
</comment>
<protein>
    <submittedName>
        <fullName evidence="2">VOC family protein</fullName>
    </submittedName>
</protein>
<dbReference type="Pfam" id="PF18029">
    <property type="entry name" value="Glyoxalase_6"/>
    <property type="match status" value="1"/>
</dbReference>